<evidence type="ECO:0008006" key="3">
    <source>
        <dbReference type="Google" id="ProtNLM"/>
    </source>
</evidence>
<evidence type="ECO:0000313" key="2">
    <source>
        <dbReference type="Proteomes" id="UP000188181"/>
    </source>
</evidence>
<dbReference type="RefSeq" id="WP_146684692.1">
    <property type="nucleotide sequence ID" value="NZ_CP019646.1"/>
</dbReference>
<gene>
    <name evidence="1" type="ORF">SMSP2_02895</name>
</gene>
<dbReference type="AlphaFoldDB" id="A0A1Q2MIM1"/>
<dbReference type="InterPro" id="IPR024508">
    <property type="entry name" value="DUF3226"/>
</dbReference>
<dbReference type="SUPFAM" id="SSF160945">
    <property type="entry name" value="PH0156-like"/>
    <property type="match status" value="1"/>
</dbReference>
<dbReference type="OrthoDB" id="1805494at2"/>
<keyword evidence="2" id="KW-1185">Reference proteome</keyword>
<dbReference type="Pfam" id="PF11536">
    <property type="entry name" value="DUF3226"/>
    <property type="match status" value="1"/>
</dbReference>
<accession>A0A1Q2MIM1</accession>
<name>A0A1Q2MIM1_9BACT</name>
<dbReference type="EMBL" id="CP019646">
    <property type="protein sequence ID" value="AQQ72509.1"/>
    <property type="molecule type" value="Genomic_DNA"/>
</dbReference>
<dbReference type="STRING" id="1851148.SMSP2_02895"/>
<organism evidence="1 2">
    <name type="scientific">Limihaloglobus sulfuriphilus</name>
    <dbReference type="NCBI Taxonomy" id="1851148"/>
    <lineage>
        <taxon>Bacteria</taxon>
        <taxon>Pseudomonadati</taxon>
        <taxon>Planctomycetota</taxon>
        <taxon>Phycisphaerae</taxon>
        <taxon>Sedimentisphaerales</taxon>
        <taxon>Sedimentisphaeraceae</taxon>
        <taxon>Limihaloglobus</taxon>
    </lineage>
</organism>
<dbReference type="Proteomes" id="UP000188181">
    <property type="component" value="Chromosome"/>
</dbReference>
<proteinExistence type="predicted"/>
<sequence length="209" mass="23099">MPIEKDSIKKPNLLYVEGKDAELFFVYALRSLGLNNIQVFSFAGNSKIDVAQLLRTPASEGVEVKRLVIIRDVEVGTREDAIKSIQSKLTDAGLKAPQSEFALTRTDCIEVGFALLPTKDIEGCTLESLCVNMLSDKSAAECVDSFLKCCNKKYCGVFKQEHKNRLYSHLSGTNSYKGMKIGEAAKAGAFDFESEAFKPYKKFLTSINS</sequence>
<dbReference type="KEGG" id="pbas:SMSP2_02895"/>
<protein>
    <recommendedName>
        <fullName evidence="3">DUF4435 domain-containing protein</fullName>
    </recommendedName>
</protein>
<reference evidence="2" key="1">
    <citation type="submission" date="2017-02" db="EMBL/GenBank/DDBJ databases">
        <title>Comparative genomics and description of representatives of a novel lineage of planctomycetes thriving in anoxic sediments.</title>
        <authorList>
            <person name="Spring S."/>
            <person name="Bunk B."/>
            <person name="Sproer C."/>
        </authorList>
    </citation>
    <scope>NUCLEOTIDE SEQUENCE [LARGE SCALE GENOMIC DNA]</scope>
    <source>
        <strain evidence="2">SM-Chi-D1</strain>
    </source>
</reference>
<evidence type="ECO:0000313" key="1">
    <source>
        <dbReference type="EMBL" id="AQQ72509.1"/>
    </source>
</evidence>